<evidence type="ECO:0000256" key="1">
    <source>
        <dbReference type="SAM" id="Coils"/>
    </source>
</evidence>
<dbReference type="EMBL" id="WSFT01000040">
    <property type="protein sequence ID" value="MBS4539108.1"/>
    <property type="molecule type" value="Genomic_DNA"/>
</dbReference>
<reference evidence="2" key="1">
    <citation type="submission" date="2019-12" db="EMBL/GenBank/DDBJ databases">
        <title>Clostridiaceae gen. nov. sp. nov., isolated from sediment in Xinjiang, China.</title>
        <authorList>
            <person name="Zhang R."/>
        </authorList>
    </citation>
    <scope>NUCLEOTIDE SEQUENCE</scope>
    <source>
        <strain evidence="2">D2Q-11</strain>
    </source>
</reference>
<evidence type="ECO:0000313" key="2">
    <source>
        <dbReference type="EMBL" id="MBS4539108.1"/>
    </source>
</evidence>
<gene>
    <name evidence="2" type="ORF">GOQ27_11585</name>
</gene>
<dbReference type="Proteomes" id="UP000724672">
    <property type="component" value="Unassembled WGS sequence"/>
</dbReference>
<protein>
    <submittedName>
        <fullName evidence="2">Uncharacterized protein</fullName>
    </submittedName>
</protein>
<dbReference type="RefSeq" id="WP_203367027.1">
    <property type="nucleotide sequence ID" value="NZ_WSFT01000040.1"/>
</dbReference>
<keyword evidence="1" id="KW-0175">Coiled coil</keyword>
<keyword evidence="3" id="KW-1185">Reference proteome</keyword>
<feature type="coiled-coil region" evidence="1">
    <location>
        <begin position="77"/>
        <end position="118"/>
    </location>
</feature>
<comment type="caution">
    <text evidence="2">The sequence shown here is derived from an EMBL/GenBank/DDBJ whole genome shotgun (WGS) entry which is preliminary data.</text>
</comment>
<sequence length="216" mass="25688">MAPSISRTSRTKYRIHNSFVERSRQIMNTSGIDKVSPSNRTENNTYNSNANHLIASDQFYDNLDRLKDEYYSFYHNEMKLEKAIKNFQRDKEHISNNMKELINKYNDALRSLEVLDNEFTTDHNEIIKKTVRSYRKYLVELGIRIEYNERLSIDTNKFISKIENSNDLDYIIKPLRELVVKLYRSFKSIKVPQNNSIQGYDNDDLEYSGVLINKKY</sequence>
<proteinExistence type="predicted"/>
<organism evidence="2 3">
    <name type="scientific">Anaeromonas frigoriresistens</name>
    <dbReference type="NCBI Taxonomy" id="2683708"/>
    <lineage>
        <taxon>Bacteria</taxon>
        <taxon>Bacillati</taxon>
        <taxon>Bacillota</taxon>
        <taxon>Tissierellia</taxon>
        <taxon>Tissierellales</taxon>
        <taxon>Thermohalobacteraceae</taxon>
        <taxon>Anaeromonas</taxon>
    </lineage>
</organism>
<evidence type="ECO:0000313" key="3">
    <source>
        <dbReference type="Proteomes" id="UP000724672"/>
    </source>
</evidence>
<name>A0A942Z9A1_9FIRM</name>
<accession>A0A942Z9A1</accession>
<dbReference type="AlphaFoldDB" id="A0A942Z9A1"/>